<evidence type="ECO:0000313" key="1">
    <source>
        <dbReference type="EMBL" id="KRG16943.1"/>
    </source>
</evidence>
<comment type="caution">
    <text evidence="1">The sequence shown here is derived from an EMBL/GenBank/DDBJ whole genome shotgun (WGS) entry which is preliminary data.</text>
</comment>
<dbReference type="EMBL" id="LGPB01000022">
    <property type="protein sequence ID" value="KRG16943.1"/>
    <property type="molecule type" value="Genomic_DNA"/>
</dbReference>
<reference evidence="1 2" key="1">
    <citation type="submission" date="2015-06" db="EMBL/GenBank/DDBJ databases">
        <title>Genome sequencing project of Bacillus galactosidilyticus PL133.</title>
        <authorList>
            <person name="Gaiero J."/>
            <person name="Nicol R."/>
            <person name="Habash M."/>
        </authorList>
    </citation>
    <scope>NUCLEOTIDE SEQUENCE [LARGE SCALE GENOMIC DNA]</scope>
    <source>
        <strain evidence="1 2">PL133</strain>
    </source>
</reference>
<gene>
    <name evidence="1" type="ORF">ACA29_02540</name>
</gene>
<organism evidence="1 2">
    <name type="scientific">Lederbergia galactosidilytica</name>
    <dbReference type="NCBI Taxonomy" id="217031"/>
    <lineage>
        <taxon>Bacteria</taxon>
        <taxon>Bacillati</taxon>
        <taxon>Bacillota</taxon>
        <taxon>Bacilli</taxon>
        <taxon>Bacillales</taxon>
        <taxon>Bacillaceae</taxon>
        <taxon>Lederbergia</taxon>
    </lineage>
</organism>
<dbReference type="AlphaFoldDB" id="A0A0Q9Y7S7"/>
<name>A0A0Q9Y7S7_9BACI</name>
<evidence type="ECO:0000313" key="2">
    <source>
        <dbReference type="Proteomes" id="UP000053881"/>
    </source>
</evidence>
<proteinExistence type="predicted"/>
<protein>
    <submittedName>
        <fullName evidence="1">Uncharacterized protein</fullName>
    </submittedName>
</protein>
<sequence length="96" mass="11314">MLYWKLLERNWEHLYPIHEGVQPHLAKTRFFNTLVGNPDEEGKFPYPEEIEIVDQVETENVHGRLVQCSWATCTLLFYSFPDEQCGLCRLGRGLYP</sequence>
<dbReference type="Proteomes" id="UP000053881">
    <property type="component" value="Unassembled WGS sequence"/>
</dbReference>
<accession>A0A0Q9Y7S7</accession>